<feature type="transmembrane region" description="Helical" evidence="3">
    <location>
        <begin position="7"/>
        <end position="24"/>
    </location>
</feature>
<dbReference type="Proteomes" id="UP000003175">
    <property type="component" value="Unassembled WGS sequence"/>
</dbReference>
<feature type="transmembrane region" description="Helical" evidence="3">
    <location>
        <begin position="142"/>
        <end position="169"/>
    </location>
</feature>
<comment type="caution">
    <text evidence="4">The sequence shown here is derived from an EMBL/GenBank/DDBJ whole genome shotgun (WGS) entry which is preliminary data.</text>
</comment>
<dbReference type="InterPro" id="IPR003784">
    <property type="entry name" value="BioY"/>
</dbReference>
<evidence type="ECO:0000256" key="2">
    <source>
        <dbReference type="PIRNR" id="PIRNR016661"/>
    </source>
</evidence>
<protein>
    <recommendedName>
        <fullName evidence="2">Biotin transporter</fullName>
    </recommendedName>
</protein>
<accession>A0ABN0DPQ2</accession>
<keyword evidence="3" id="KW-1133">Transmembrane helix</keyword>
<feature type="transmembrane region" description="Helical" evidence="3">
    <location>
        <begin position="30"/>
        <end position="47"/>
    </location>
</feature>
<dbReference type="Gene3D" id="1.10.1760.20">
    <property type="match status" value="1"/>
</dbReference>
<dbReference type="Pfam" id="PF02632">
    <property type="entry name" value="BioY"/>
    <property type="match status" value="1"/>
</dbReference>
<comment type="subcellular location">
    <subcellularLocation>
        <location evidence="2">Cell membrane</location>
        <topology evidence="2">Multi-pass membrane protein</topology>
    </subcellularLocation>
</comment>
<proteinExistence type="inferred from homology"/>
<keyword evidence="2 3" id="KW-0472">Membrane</keyword>
<evidence type="ECO:0000313" key="4">
    <source>
        <dbReference type="EMBL" id="EHG24564.1"/>
    </source>
</evidence>
<name>A0ABN0DPQ2_9FIRM</name>
<dbReference type="PANTHER" id="PTHR34295">
    <property type="entry name" value="BIOTIN TRANSPORTER BIOY"/>
    <property type="match status" value="1"/>
</dbReference>
<dbReference type="EMBL" id="ADGH01000012">
    <property type="protein sequence ID" value="EHG24564.1"/>
    <property type="molecule type" value="Genomic_DNA"/>
</dbReference>
<feature type="transmembrane region" description="Helical" evidence="3">
    <location>
        <begin position="111"/>
        <end position="130"/>
    </location>
</feature>
<keyword evidence="5" id="KW-1185">Reference proteome</keyword>
<evidence type="ECO:0000256" key="3">
    <source>
        <dbReference type="SAM" id="Phobius"/>
    </source>
</evidence>
<dbReference type="PANTHER" id="PTHR34295:SF1">
    <property type="entry name" value="BIOTIN TRANSPORTER BIOY"/>
    <property type="match status" value="1"/>
</dbReference>
<sequence>MKLREVILCGLFIALITVGTFVRIPVGTDVYTLQFLFTLLAGLMLGARLGALAIGTYVLMGLVGIPVFASGGGPAYVLQPTFGYLVGFIVQGWLTGALVRRGVPTFRRALAACVAGMVVLYALGIPYFYFISNYIIDAPIGFWVAVWYCGVLQVLPDFLLCVAAAYVGIRLYKAGLWIHETQEMQPRSTAAVQGAAVHANRMDA</sequence>
<keyword evidence="2" id="KW-1003">Cell membrane</keyword>
<organism evidence="4 5">
    <name type="scientific">Selenomonas noxia F0398</name>
    <dbReference type="NCBI Taxonomy" id="702437"/>
    <lineage>
        <taxon>Bacteria</taxon>
        <taxon>Bacillati</taxon>
        <taxon>Bacillota</taxon>
        <taxon>Negativicutes</taxon>
        <taxon>Selenomonadales</taxon>
        <taxon>Selenomonadaceae</taxon>
        <taxon>Selenomonas</taxon>
    </lineage>
</organism>
<comment type="similarity">
    <text evidence="1 2">Belongs to the BioY family.</text>
</comment>
<keyword evidence="2" id="KW-0813">Transport</keyword>
<reference evidence="4 5" key="1">
    <citation type="submission" date="2011-08" db="EMBL/GenBank/DDBJ databases">
        <title>The Genome Sequence of Selenomonas noxia F0398.</title>
        <authorList>
            <consortium name="The Broad Institute Genome Sequencing Platform"/>
            <person name="Earl A."/>
            <person name="Ward D."/>
            <person name="Feldgarden M."/>
            <person name="Gevers D."/>
            <person name="Izard J."/>
            <person name="Ganesan A."/>
            <person name="Blanton J.M."/>
            <person name="Baranova O.V."/>
            <person name="Tanner A.C."/>
            <person name="Dewhirst F.E."/>
            <person name="Young S.K."/>
            <person name="Zeng Q."/>
            <person name="Gargeya S."/>
            <person name="Fitzgerald M."/>
            <person name="Haas B."/>
            <person name="Abouelleil A."/>
            <person name="Alvarado L."/>
            <person name="Arachchi H.M."/>
            <person name="Berlin A."/>
            <person name="Brown A."/>
            <person name="Chapman S.B."/>
            <person name="Chen Z."/>
            <person name="Dunbar C."/>
            <person name="Freedman E."/>
            <person name="Gearin G."/>
            <person name="Gellesch M."/>
            <person name="Goldberg J."/>
            <person name="Griggs A."/>
            <person name="Gujja S."/>
            <person name="Heiman D."/>
            <person name="Howarth C."/>
            <person name="Larson L."/>
            <person name="Lui A."/>
            <person name="MacDonald P.J.P."/>
            <person name="Montmayeur A."/>
            <person name="Murphy C."/>
            <person name="Neiman D."/>
            <person name="Pearson M."/>
            <person name="Priest M."/>
            <person name="Roberts A."/>
            <person name="Saif S."/>
            <person name="Shea T."/>
            <person name="Shenoy N."/>
            <person name="Sisk P."/>
            <person name="Stolte C."/>
            <person name="Sykes S."/>
            <person name="Wortman J."/>
            <person name="Nusbaum C."/>
            <person name="Birren B."/>
        </authorList>
    </citation>
    <scope>NUCLEOTIDE SEQUENCE [LARGE SCALE GENOMIC DNA]</scope>
    <source>
        <strain evidence="4 5">F0398</strain>
    </source>
</reference>
<dbReference type="RefSeq" id="WP_006696663.1">
    <property type="nucleotide sequence ID" value="NZ_JH376859.1"/>
</dbReference>
<gene>
    <name evidence="4" type="ORF">HMPREF9432_01414</name>
</gene>
<feature type="transmembrane region" description="Helical" evidence="3">
    <location>
        <begin position="82"/>
        <end position="99"/>
    </location>
</feature>
<dbReference type="PIRSF" id="PIRSF016661">
    <property type="entry name" value="BioY"/>
    <property type="match status" value="1"/>
</dbReference>
<feature type="transmembrane region" description="Helical" evidence="3">
    <location>
        <begin position="54"/>
        <end position="76"/>
    </location>
</feature>
<evidence type="ECO:0000313" key="5">
    <source>
        <dbReference type="Proteomes" id="UP000003175"/>
    </source>
</evidence>
<keyword evidence="3" id="KW-0812">Transmembrane</keyword>
<evidence type="ECO:0000256" key="1">
    <source>
        <dbReference type="ARBA" id="ARBA00010692"/>
    </source>
</evidence>